<dbReference type="GO" id="GO:0000462">
    <property type="term" value="P:maturation of SSU-rRNA from tricistronic rRNA transcript (SSU-rRNA, 5.8S rRNA, LSU-rRNA)"/>
    <property type="evidence" value="ECO:0007669"/>
    <property type="project" value="TreeGrafter"/>
</dbReference>
<dbReference type="GO" id="GO:0003924">
    <property type="term" value="F:GTPase activity"/>
    <property type="evidence" value="ECO:0007669"/>
    <property type="project" value="TreeGrafter"/>
</dbReference>
<keyword evidence="7" id="KW-0342">GTP-binding</keyword>
<evidence type="ECO:0000256" key="9">
    <source>
        <dbReference type="ARBA" id="ARBA00049117"/>
    </source>
</evidence>
<name>A0A834A8S5_9CHIR</name>
<comment type="catalytic activity">
    <reaction evidence="9">
        <text>GTP + H2O = GDP + phosphate + H(+)</text>
        <dbReference type="Rhea" id="RHEA:19669"/>
        <dbReference type="ChEBI" id="CHEBI:15377"/>
        <dbReference type="ChEBI" id="CHEBI:15378"/>
        <dbReference type="ChEBI" id="CHEBI:37565"/>
        <dbReference type="ChEBI" id="CHEBI:43474"/>
        <dbReference type="ChEBI" id="CHEBI:58189"/>
    </reaction>
    <physiologicalReaction direction="left-to-right" evidence="9">
        <dbReference type="Rhea" id="RHEA:19670"/>
    </physiologicalReaction>
</comment>
<keyword evidence="2" id="KW-0690">Ribosome biogenesis</keyword>
<evidence type="ECO:0000256" key="8">
    <source>
        <dbReference type="ARBA" id="ARBA00023242"/>
    </source>
</evidence>
<feature type="region of interest" description="Disordered" evidence="11">
    <location>
        <begin position="584"/>
        <end position="609"/>
    </location>
</feature>
<dbReference type="GO" id="GO:0005524">
    <property type="term" value="F:ATP binding"/>
    <property type="evidence" value="ECO:0007669"/>
    <property type="project" value="UniProtKB-KW"/>
</dbReference>
<protein>
    <submittedName>
        <fullName evidence="13">BMS1 ribosome biogenesis factor</fullName>
    </submittedName>
</protein>
<evidence type="ECO:0000256" key="1">
    <source>
        <dbReference type="ARBA" id="ARBA00004604"/>
    </source>
</evidence>
<feature type="compositionally biased region" description="Acidic residues" evidence="11">
    <location>
        <begin position="439"/>
        <end position="454"/>
    </location>
</feature>
<evidence type="ECO:0000256" key="4">
    <source>
        <dbReference type="ARBA" id="ARBA00022741"/>
    </source>
</evidence>
<evidence type="ECO:0000259" key="12">
    <source>
        <dbReference type="PROSITE" id="PS51714"/>
    </source>
</evidence>
<evidence type="ECO:0000256" key="3">
    <source>
        <dbReference type="ARBA" id="ARBA00022553"/>
    </source>
</evidence>
<evidence type="ECO:0000256" key="10">
    <source>
        <dbReference type="ARBA" id="ARBA00061391"/>
    </source>
</evidence>
<dbReference type="InterPro" id="IPR027417">
    <property type="entry name" value="P-loop_NTPase"/>
</dbReference>
<dbReference type="InterPro" id="IPR012948">
    <property type="entry name" value="AARP2CN"/>
</dbReference>
<dbReference type="GO" id="GO:0032040">
    <property type="term" value="C:small-subunit processome"/>
    <property type="evidence" value="ECO:0007669"/>
    <property type="project" value="UniProtKB-ARBA"/>
</dbReference>
<dbReference type="Proteomes" id="UP000664940">
    <property type="component" value="Unassembled WGS sequence"/>
</dbReference>
<feature type="domain" description="Bms1-type G" evidence="12">
    <location>
        <begin position="80"/>
        <end position="245"/>
    </location>
</feature>
<evidence type="ECO:0000256" key="2">
    <source>
        <dbReference type="ARBA" id="ARBA00022517"/>
    </source>
</evidence>
<feature type="region of interest" description="Disordered" evidence="11">
    <location>
        <begin position="439"/>
        <end position="477"/>
    </location>
</feature>
<feature type="region of interest" description="Disordered" evidence="11">
    <location>
        <begin position="1"/>
        <end position="42"/>
    </location>
</feature>
<keyword evidence="6" id="KW-0067">ATP-binding</keyword>
<evidence type="ECO:0000313" key="14">
    <source>
        <dbReference type="Proteomes" id="UP000664940"/>
    </source>
</evidence>
<dbReference type="PROSITE" id="PS51714">
    <property type="entry name" value="G_BMS1"/>
    <property type="match status" value="1"/>
</dbReference>
<comment type="subcellular location">
    <subcellularLocation>
        <location evidence="1">Nucleus</location>
        <location evidence="1">Nucleolus</location>
    </subcellularLocation>
</comment>
<dbReference type="PANTHER" id="PTHR12858:SF2">
    <property type="entry name" value="RIBOSOME BIOGENESIS PROTEIN BMS1 HOMOLOG"/>
    <property type="match status" value="1"/>
</dbReference>
<organism evidence="13 14">
    <name type="scientific">Phyllostomus discolor</name>
    <name type="common">pale spear-nosed bat</name>
    <dbReference type="NCBI Taxonomy" id="89673"/>
    <lineage>
        <taxon>Eukaryota</taxon>
        <taxon>Metazoa</taxon>
        <taxon>Chordata</taxon>
        <taxon>Craniata</taxon>
        <taxon>Vertebrata</taxon>
        <taxon>Euteleostomi</taxon>
        <taxon>Mammalia</taxon>
        <taxon>Eutheria</taxon>
        <taxon>Laurasiatheria</taxon>
        <taxon>Chiroptera</taxon>
        <taxon>Yangochiroptera</taxon>
        <taxon>Phyllostomidae</taxon>
        <taxon>Phyllostominae</taxon>
        <taxon>Phyllostomus</taxon>
    </lineage>
</organism>
<feature type="compositionally biased region" description="Acidic residues" evidence="11">
    <location>
        <begin position="507"/>
        <end position="534"/>
    </location>
</feature>
<gene>
    <name evidence="13" type="ORF">HJG60_001500</name>
</gene>
<evidence type="ECO:0000256" key="7">
    <source>
        <dbReference type="ARBA" id="ARBA00023134"/>
    </source>
</evidence>
<comment type="similarity">
    <text evidence="10">Belongs to the TRAFAC class translation factor GTPase superfamily. Bms1-like GTPase family. BMS1 subfamily.</text>
</comment>
<evidence type="ECO:0000256" key="11">
    <source>
        <dbReference type="SAM" id="MobiDB-lite"/>
    </source>
</evidence>
<dbReference type="EMBL" id="JABVXQ010000005">
    <property type="protein sequence ID" value="KAF6107649.1"/>
    <property type="molecule type" value="Genomic_DNA"/>
</dbReference>
<dbReference type="Pfam" id="PF08142">
    <property type="entry name" value="AARP2CN"/>
    <property type="match status" value="1"/>
</dbReference>
<dbReference type="SMART" id="SM00785">
    <property type="entry name" value="AARP2CN"/>
    <property type="match status" value="1"/>
</dbReference>
<keyword evidence="8" id="KW-0539">Nucleus</keyword>
<dbReference type="FunFam" id="3.40.50.300:FF:000105">
    <property type="entry name" value="BMS1 ribosome biogenesis factor"/>
    <property type="match status" value="1"/>
</dbReference>
<keyword evidence="3" id="KW-0597">Phosphoprotein</keyword>
<reference evidence="13 14" key="1">
    <citation type="journal article" date="2020" name="Nature">
        <title>Six reference-quality genomes reveal evolution of bat adaptations.</title>
        <authorList>
            <person name="Jebb D."/>
            <person name="Huang Z."/>
            <person name="Pippel M."/>
            <person name="Hughes G.M."/>
            <person name="Lavrichenko K."/>
            <person name="Devanna P."/>
            <person name="Winkler S."/>
            <person name="Jermiin L.S."/>
            <person name="Skirmuntt E.C."/>
            <person name="Katzourakis A."/>
            <person name="Burkitt-Gray L."/>
            <person name="Ray D.A."/>
            <person name="Sullivan K.A.M."/>
            <person name="Roscito J.G."/>
            <person name="Kirilenko B.M."/>
            <person name="Davalos L.M."/>
            <person name="Corthals A.P."/>
            <person name="Power M.L."/>
            <person name="Jones G."/>
            <person name="Ransome R.D."/>
            <person name="Dechmann D.K.N."/>
            <person name="Locatelli A.G."/>
            <person name="Puechmaille S.J."/>
            <person name="Fedrigo O."/>
            <person name="Jarvis E.D."/>
            <person name="Hiller M."/>
            <person name="Vernes S.C."/>
            <person name="Myers E.W."/>
            <person name="Teeling E.C."/>
        </authorList>
    </citation>
    <scope>NUCLEOTIDE SEQUENCE [LARGE SCALE GENOMIC DNA]</scope>
    <source>
        <strain evidence="13">Bat1K_MPI-CBG_1</strain>
    </source>
</reference>
<feature type="region of interest" description="Disordered" evidence="11">
    <location>
        <begin position="502"/>
        <end position="560"/>
    </location>
</feature>
<keyword evidence="4" id="KW-0547">Nucleotide-binding</keyword>
<feature type="compositionally biased region" description="Basic residues" evidence="11">
    <location>
        <begin position="1"/>
        <end position="25"/>
    </location>
</feature>
<dbReference type="GO" id="GO:0034511">
    <property type="term" value="F:U3 snoRNA binding"/>
    <property type="evidence" value="ECO:0007669"/>
    <property type="project" value="TreeGrafter"/>
</dbReference>
<dbReference type="GO" id="GO:0005525">
    <property type="term" value="F:GTP binding"/>
    <property type="evidence" value="ECO:0007669"/>
    <property type="project" value="UniProtKB-KW"/>
</dbReference>
<sequence length="852" mass="96271">MEAKDQKKHRKKNSGPKPDKKKKRHLQDLQLGDEEDTQKRNPKAFAVQSAVRMARSFHRTQDLKTKKHHVPVVDRTPLEPPPIVVVVMGPPKVGKSTLIRCLIRNFTRQKLTEIRGPVTIVSGKKRRLTIIECGCDINMMIDLAKVADLVLMLIDASFGFEMETFEFLNICQVHGFPKIMGVLTHLDSFKYSKQLKKTKKRLKHRFWTEVYPGAKLFYLSGMVHGEYQNQEIHNLGRFITVMKFRPLTWQTSHPYILADRMEDLTKPEDIRMNIKCDRKLSLYGYLRGAHLKNKSHIHVPGVGDFAVSDISFLPDPCALPEQQKKRCLNEKEKLVYAPLSGVGGVLYDKDAVYVDLGGSHGFQESDETRPTHELVHSLISTHSTIDAKIASSRVTLFSDSKPLGSEDIDNQWLRIPKEEKQMDLKTGRLRRKAIFGSDEDVSGVGDIEDDEEISEGDRLKNSSSDETEEEEDAEMTGKVYMVDKVVKWPRLEEMEENIERDVLAFADSDDDLERSSEDEGEVEEADESSEEEGSSAEGEKAILEPKSIEKGSKPGLLQSNGLIDSLNLEKTMKKVTLAVSDSGHYRTEEAFASEESSSLSTEKKDTENEEVIRKKFPKLSQVVSGQKLWSENSIDETSDIDLLKEEEDYKEENIYSIETSGALKWKEDLSRKAAEAFLRQQQATPNLQKLIYGTVTEDDEEEEEGDTREELGGLFRVTQPTRECKHKAEALDCSKFQLEVPHDWDLEEVMNSIRDCFVTGKWEEDKDAAKILAEDARPSPSCSSPPLLLVWMNGSTLQLIGCPTSIQINSLAVLGVILPLNCCCSNLGCACKYGVSTYASILPEVLFYMFNG</sequence>
<keyword evidence="5" id="KW-0378">Hydrolase</keyword>
<dbReference type="AlphaFoldDB" id="A0A834A8S5"/>
<dbReference type="InterPro" id="IPR030387">
    <property type="entry name" value="G_Bms1/Tsr1_dom"/>
</dbReference>
<evidence type="ECO:0000256" key="5">
    <source>
        <dbReference type="ARBA" id="ARBA00022801"/>
    </source>
</evidence>
<dbReference type="PANTHER" id="PTHR12858">
    <property type="entry name" value="RIBOSOME BIOGENESIS PROTEIN"/>
    <property type="match status" value="1"/>
</dbReference>
<dbReference type="GO" id="GO:0000479">
    <property type="term" value="P:endonucleolytic cleavage of tricistronic rRNA transcript (SSU-rRNA, 5.8S rRNA, LSU-rRNA)"/>
    <property type="evidence" value="ECO:0007669"/>
    <property type="project" value="TreeGrafter"/>
</dbReference>
<evidence type="ECO:0000256" key="6">
    <source>
        <dbReference type="ARBA" id="ARBA00022840"/>
    </source>
</evidence>
<dbReference type="InterPro" id="IPR039761">
    <property type="entry name" value="Bms1/Tsr1"/>
</dbReference>
<dbReference type="SUPFAM" id="SSF52540">
    <property type="entry name" value="P-loop containing nucleoside triphosphate hydrolases"/>
    <property type="match status" value="1"/>
</dbReference>
<dbReference type="Gene3D" id="3.40.50.300">
    <property type="entry name" value="P-loop containing nucleotide triphosphate hydrolases"/>
    <property type="match status" value="1"/>
</dbReference>
<dbReference type="CDD" id="cd01882">
    <property type="entry name" value="BMS1"/>
    <property type="match status" value="1"/>
</dbReference>
<feature type="compositionally biased region" description="Acidic residues" evidence="11">
    <location>
        <begin position="465"/>
        <end position="474"/>
    </location>
</feature>
<dbReference type="GO" id="GO:0005654">
    <property type="term" value="C:nucleoplasm"/>
    <property type="evidence" value="ECO:0007669"/>
    <property type="project" value="UniProtKB-ARBA"/>
</dbReference>
<accession>A0A834A8S5</accession>
<feature type="compositionally biased region" description="Basic and acidic residues" evidence="11">
    <location>
        <begin position="537"/>
        <end position="552"/>
    </location>
</feature>
<evidence type="ECO:0000313" key="13">
    <source>
        <dbReference type="EMBL" id="KAF6107649.1"/>
    </source>
</evidence>
<dbReference type="InterPro" id="IPR037875">
    <property type="entry name" value="Bms1_N"/>
</dbReference>
<proteinExistence type="inferred from homology"/>
<comment type="caution">
    <text evidence="13">The sequence shown here is derived from an EMBL/GenBank/DDBJ whole genome shotgun (WGS) entry which is preliminary data.</text>
</comment>
<dbReference type="GO" id="GO:0030686">
    <property type="term" value="C:90S preribosome"/>
    <property type="evidence" value="ECO:0007669"/>
    <property type="project" value="TreeGrafter"/>
</dbReference>